<feature type="region of interest" description="Disordered" evidence="1">
    <location>
        <begin position="489"/>
        <end position="509"/>
    </location>
</feature>
<dbReference type="EMBL" id="JAECZO010000021">
    <property type="protein sequence ID" value="KAK7201850.1"/>
    <property type="molecule type" value="Genomic_DNA"/>
</dbReference>
<feature type="region of interest" description="Disordered" evidence="1">
    <location>
        <begin position="656"/>
        <end position="696"/>
    </location>
</feature>
<sequence>MHRPVGDVSRALGNGSGGGGLSRSCSPTPDVDAVRDALCSRIRTLGESIKAIAEAAAEEVRRLDDMFAEEQRVATAQESLLQQRRSASPRPAKPIMKAARTSKTGSVSLGRGQLPPNGGSRLTSGAEAANGAVTPTRAASLRSSTPPAESSPRRASARVATKRKSLKAKTPSPPPPVEPDDSAVAGADAREQCDAGARGTGGGRRAAEDAAAAAAAALCAAAEANYQRVLADSASTASACDGNASAAAGVPQCWRRGAPLYDASNAAISSQRRGAEVNTAAWAGATAAPSCDILAGAVNDTEDDDGDPHTTPVLTAGGAPTLSARCQAAAAAGTQLSEQAEQQALAALHAFDVKQQQQQQQQQPDADGTTSASNDGCEEHVGGESVSAASSPVRSYFNVVYIHQSTGPRRGSNKADAPPATISSHVQALYEVDGADAHAAPASMPPPASQEGDAALVRLELRVPAHRPRAAPSPLHVVPAVVVSTPTAAHSSSAVDRQSEQTTDTAAASSVSIAAPLDDCPSAHAAAGGDGAASATAAEAQYAARIESIEDWQRDRHATVEDRIRRRRRSSIMGAGWRGEYYCYSVNVGAGTTAATPDQPTSPDAAEHTHHRDPLLQQQQQQPQQQLQQSPYLVSASPTTAGGAATRYSVLLPVRRESPTPSRSASEAATAAAVPVASSPATPAQRSGAAARERRPRLEVVVSSSYNSVEWAFAGAARRASATTAVEDDALQGRGGGGRAPLPDEVPPSLLAAHQQRELELEERRRWNARTREPHGVDIHTPIDVLIQ</sequence>
<feature type="compositionally biased region" description="Low complexity" evidence="1">
    <location>
        <begin position="615"/>
        <end position="629"/>
    </location>
</feature>
<feature type="region of interest" description="Disordered" evidence="1">
    <location>
        <begin position="355"/>
        <end position="388"/>
    </location>
</feature>
<accession>A0AAW0F5J8</accession>
<name>A0AAW0F5J8_9TRYP</name>
<feature type="compositionally biased region" description="Basic and acidic residues" evidence="1">
    <location>
        <begin position="605"/>
        <end position="614"/>
    </location>
</feature>
<proteinExistence type="predicted"/>
<feature type="compositionally biased region" description="Low complexity" evidence="1">
    <location>
        <begin position="659"/>
        <end position="684"/>
    </location>
</feature>
<gene>
    <name evidence="2" type="ORF">NESM_000252100</name>
</gene>
<feature type="region of interest" description="Disordered" evidence="1">
    <location>
        <begin position="74"/>
        <end position="205"/>
    </location>
</feature>
<dbReference type="GO" id="GO:0016592">
    <property type="term" value="C:mediator complex"/>
    <property type="evidence" value="ECO:0007669"/>
    <property type="project" value="TreeGrafter"/>
</dbReference>
<feature type="compositionally biased region" description="Polar residues" evidence="1">
    <location>
        <begin position="74"/>
        <end position="86"/>
    </location>
</feature>
<feature type="compositionally biased region" description="Polar residues" evidence="1">
    <location>
        <begin position="500"/>
        <end position="509"/>
    </location>
</feature>
<evidence type="ECO:0000256" key="1">
    <source>
        <dbReference type="SAM" id="MobiDB-lite"/>
    </source>
</evidence>
<feature type="region of interest" description="Disordered" evidence="1">
    <location>
        <begin position="297"/>
        <end position="318"/>
    </location>
</feature>
<dbReference type="InterPro" id="IPR051647">
    <property type="entry name" value="Mediator_comp_sub12"/>
</dbReference>
<evidence type="ECO:0000313" key="2">
    <source>
        <dbReference type="EMBL" id="KAK7201850.1"/>
    </source>
</evidence>
<feature type="compositionally biased region" description="Polar residues" evidence="1">
    <location>
        <begin position="593"/>
        <end position="602"/>
    </location>
</feature>
<feature type="region of interest" description="Disordered" evidence="1">
    <location>
        <begin position="1"/>
        <end position="30"/>
    </location>
</feature>
<reference evidence="2 3" key="1">
    <citation type="journal article" date="2021" name="MBio">
        <title>A New Model Trypanosomatid, Novymonas esmeraldas: Genomic Perception of Its 'Candidatus Pandoraea novymonadis' Endosymbiont.</title>
        <authorList>
            <person name="Zakharova A."/>
            <person name="Saura A."/>
            <person name="Butenko A."/>
            <person name="Podesvova L."/>
            <person name="Warmusova S."/>
            <person name="Kostygov A.Y."/>
            <person name="Nenarokova A."/>
            <person name="Lukes J."/>
            <person name="Opperdoes F.R."/>
            <person name="Yurchenko V."/>
        </authorList>
    </citation>
    <scope>NUCLEOTIDE SEQUENCE [LARGE SCALE GENOMIC DNA]</scope>
    <source>
        <strain evidence="2 3">E262AT.01</strain>
    </source>
</reference>
<dbReference type="GO" id="GO:0003713">
    <property type="term" value="F:transcription coactivator activity"/>
    <property type="evidence" value="ECO:0007669"/>
    <property type="project" value="TreeGrafter"/>
</dbReference>
<keyword evidence="3" id="KW-1185">Reference proteome</keyword>
<dbReference type="Proteomes" id="UP001430356">
    <property type="component" value="Unassembled WGS sequence"/>
</dbReference>
<dbReference type="PANTHER" id="PTHR46007">
    <property type="entry name" value="MEDIATOR OF RNA POLYMERASE II TRANSCRIPTION SUBUNIT 12"/>
    <property type="match status" value="1"/>
</dbReference>
<feature type="region of interest" description="Disordered" evidence="1">
    <location>
        <begin position="722"/>
        <end position="747"/>
    </location>
</feature>
<organism evidence="2 3">
    <name type="scientific">Novymonas esmeraldas</name>
    <dbReference type="NCBI Taxonomy" id="1808958"/>
    <lineage>
        <taxon>Eukaryota</taxon>
        <taxon>Discoba</taxon>
        <taxon>Euglenozoa</taxon>
        <taxon>Kinetoplastea</taxon>
        <taxon>Metakinetoplastina</taxon>
        <taxon>Trypanosomatida</taxon>
        <taxon>Trypanosomatidae</taxon>
        <taxon>Novymonas</taxon>
    </lineage>
</organism>
<feature type="region of interest" description="Disordered" evidence="1">
    <location>
        <begin position="593"/>
        <end position="640"/>
    </location>
</feature>
<dbReference type="PANTHER" id="PTHR46007:SF11">
    <property type="entry name" value="MEDIATOR OF RNA POLYMERASE II TRANSCRIPTION SUBUNIT 12"/>
    <property type="match status" value="1"/>
</dbReference>
<protein>
    <submittedName>
        <fullName evidence="2">Uncharacterized protein</fullName>
    </submittedName>
</protein>
<evidence type="ECO:0000313" key="3">
    <source>
        <dbReference type="Proteomes" id="UP001430356"/>
    </source>
</evidence>
<dbReference type="AlphaFoldDB" id="A0AAW0F5J8"/>
<comment type="caution">
    <text evidence="2">The sequence shown here is derived from an EMBL/GenBank/DDBJ whole genome shotgun (WGS) entry which is preliminary data.</text>
</comment>
<dbReference type="GO" id="GO:0045944">
    <property type="term" value="P:positive regulation of transcription by RNA polymerase II"/>
    <property type="evidence" value="ECO:0007669"/>
    <property type="project" value="TreeGrafter"/>
</dbReference>